<evidence type="ECO:0000313" key="2">
    <source>
        <dbReference type="Proteomes" id="UP000299102"/>
    </source>
</evidence>
<sequence>MLILIPFSTLVFDSTPVLNFGPGSTFDSDANLVVESALRPPFNSNFDAIRSSDLNEGGKRTTGKSVTRTSHAPLIEFVYATAGQTEFRLGSFSAAPRPERRAKAAPSARPRCILIYGRERPARGQDPAAASFNYTTVMMISDTGRVFTQRLDAFVSRGRRRTTVSGDRQQPKFVYIKIYMQHSNFVGTLSEGEVRHKWGHVIKDTRTYFASFHVSTYEVYVGADFKSQTYLLKILSPYSHKKLLISDIVSGIGDSTGDSSHQHVLGYHREFSDSNPTI</sequence>
<dbReference type="Proteomes" id="UP000299102">
    <property type="component" value="Unassembled WGS sequence"/>
</dbReference>
<reference evidence="1 2" key="1">
    <citation type="journal article" date="2019" name="Commun. Biol.">
        <title>The bagworm genome reveals a unique fibroin gene that provides high tensile strength.</title>
        <authorList>
            <person name="Kono N."/>
            <person name="Nakamura H."/>
            <person name="Ohtoshi R."/>
            <person name="Tomita M."/>
            <person name="Numata K."/>
            <person name="Arakawa K."/>
        </authorList>
    </citation>
    <scope>NUCLEOTIDE SEQUENCE [LARGE SCALE GENOMIC DNA]</scope>
</reference>
<evidence type="ECO:0000313" key="1">
    <source>
        <dbReference type="EMBL" id="GBP34843.1"/>
    </source>
</evidence>
<keyword evidence="2" id="KW-1185">Reference proteome</keyword>
<protein>
    <submittedName>
        <fullName evidence="1">Uncharacterized protein</fullName>
    </submittedName>
</protein>
<name>A0A4C1V7N6_EUMVA</name>
<organism evidence="1 2">
    <name type="scientific">Eumeta variegata</name>
    <name type="common">Bagworm moth</name>
    <name type="synonym">Eumeta japonica</name>
    <dbReference type="NCBI Taxonomy" id="151549"/>
    <lineage>
        <taxon>Eukaryota</taxon>
        <taxon>Metazoa</taxon>
        <taxon>Ecdysozoa</taxon>
        <taxon>Arthropoda</taxon>
        <taxon>Hexapoda</taxon>
        <taxon>Insecta</taxon>
        <taxon>Pterygota</taxon>
        <taxon>Neoptera</taxon>
        <taxon>Endopterygota</taxon>
        <taxon>Lepidoptera</taxon>
        <taxon>Glossata</taxon>
        <taxon>Ditrysia</taxon>
        <taxon>Tineoidea</taxon>
        <taxon>Psychidae</taxon>
        <taxon>Oiketicinae</taxon>
        <taxon>Eumeta</taxon>
    </lineage>
</organism>
<dbReference type="EMBL" id="BGZK01000295">
    <property type="protein sequence ID" value="GBP34843.1"/>
    <property type="molecule type" value="Genomic_DNA"/>
</dbReference>
<comment type="caution">
    <text evidence="1">The sequence shown here is derived from an EMBL/GenBank/DDBJ whole genome shotgun (WGS) entry which is preliminary data.</text>
</comment>
<proteinExistence type="predicted"/>
<dbReference type="AlphaFoldDB" id="A0A4C1V7N6"/>
<accession>A0A4C1V7N6</accession>
<gene>
    <name evidence="1" type="ORF">EVAR_95947_1</name>
</gene>